<evidence type="ECO:0000313" key="3">
    <source>
        <dbReference type="Proteomes" id="UP001189624"/>
    </source>
</evidence>
<dbReference type="AlphaFoldDB" id="A0AA86VU29"/>
<proteinExistence type="predicted"/>
<keyword evidence="3" id="KW-1185">Reference proteome</keyword>
<evidence type="ECO:0000313" key="2">
    <source>
        <dbReference type="EMBL" id="CAJ1969853.1"/>
    </source>
</evidence>
<organism evidence="2 3">
    <name type="scientific">Sphenostylis stenocarpa</name>
    <dbReference type="NCBI Taxonomy" id="92480"/>
    <lineage>
        <taxon>Eukaryota</taxon>
        <taxon>Viridiplantae</taxon>
        <taxon>Streptophyta</taxon>
        <taxon>Embryophyta</taxon>
        <taxon>Tracheophyta</taxon>
        <taxon>Spermatophyta</taxon>
        <taxon>Magnoliopsida</taxon>
        <taxon>eudicotyledons</taxon>
        <taxon>Gunneridae</taxon>
        <taxon>Pentapetalae</taxon>
        <taxon>rosids</taxon>
        <taxon>fabids</taxon>
        <taxon>Fabales</taxon>
        <taxon>Fabaceae</taxon>
        <taxon>Papilionoideae</taxon>
        <taxon>50 kb inversion clade</taxon>
        <taxon>NPAAA clade</taxon>
        <taxon>indigoferoid/millettioid clade</taxon>
        <taxon>Phaseoleae</taxon>
        <taxon>Sphenostylis</taxon>
    </lineage>
</organism>
<evidence type="ECO:0000256" key="1">
    <source>
        <dbReference type="SAM" id="MobiDB-lite"/>
    </source>
</evidence>
<name>A0AA86VU29_9FABA</name>
<protein>
    <submittedName>
        <fullName evidence="2">Uncharacterized protein</fullName>
    </submittedName>
</protein>
<sequence length="278" mass="30914">MPIPGIAAMIWNRIADFLSEVWSIRIARSRAIRRRAVGFQEPEMVLSIYGTARTILDLSIEGLKQWAFHKRKGISGIKGKPDSTMIHFHFHSSLRCLPCLIAVALARTIGSDGRTASMITDLVFPFLIVGVSGTSGESSSSKPCPRWDIDLNRPPAAEPEPASSTSDHPKEVVDQALSEAEDRILYRLRPFPQANADKLLMEEARAIAQLKERADCRSNGAIGFRLGPMPFGEKKNAIHFIIGESILTNRQTEYPSHKLSQMLEELCRADAHTSSIYF</sequence>
<feature type="region of interest" description="Disordered" evidence="1">
    <location>
        <begin position="134"/>
        <end position="171"/>
    </location>
</feature>
<dbReference type="Proteomes" id="UP001189624">
    <property type="component" value="Chromosome 7"/>
</dbReference>
<gene>
    <name evidence="2" type="ORF">AYBTSS11_LOCUS22478</name>
</gene>
<dbReference type="Gramene" id="rna-AYBTSS11_LOCUS22478">
    <property type="protein sequence ID" value="CAJ1969853.1"/>
    <property type="gene ID" value="gene-AYBTSS11_LOCUS22478"/>
</dbReference>
<dbReference type="EMBL" id="OY731404">
    <property type="protein sequence ID" value="CAJ1969853.1"/>
    <property type="molecule type" value="Genomic_DNA"/>
</dbReference>
<accession>A0AA86VU29</accession>
<reference evidence="2" key="1">
    <citation type="submission" date="2023-10" db="EMBL/GenBank/DDBJ databases">
        <authorList>
            <person name="Domelevo Entfellner J.-B."/>
        </authorList>
    </citation>
    <scope>NUCLEOTIDE SEQUENCE</scope>
</reference>